<dbReference type="PROSITE" id="PS51257">
    <property type="entry name" value="PROKAR_LIPOPROTEIN"/>
    <property type="match status" value="1"/>
</dbReference>
<comment type="subcellular location">
    <subcellularLocation>
        <location evidence="1">Membrane</location>
        <topology evidence="1">Multi-pass membrane protein</topology>
    </subcellularLocation>
</comment>
<keyword evidence="10" id="KW-1185">Reference proteome</keyword>
<evidence type="ECO:0000256" key="1">
    <source>
        <dbReference type="ARBA" id="ARBA00004141"/>
    </source>
</evidence>
<organism evidence="7 9">
    <name type="scientific">Bacillus canaveralius</name>
    <dbReference type="NCBI Taxonomy" id="1403243"/>
    <lineage>
        <taxon>Bacteria</taxon>
        <taxon>Bacillati</taxon>
        <taxon>Bacillota</taxon>
        <taxon>Bacilli</taxon>
        <taxon>Bacillales</taxon>
        <taxon>Bacillaceae</taxon>
        <taxon>Bacillus</taxon>
    </lineage>
</organism>
<feature type="transmembrane region" description="Helical" evidence="6">
    <location>
        <begin position="73"/>
        <end position="95"/>
    </location>
</feature>
<evidence type="ECO:0000313" key="7">
    <source>
        <dbReference type="EMBL" id="PLR86320.1"/>
    </source>
</evidence>
<evidence type="ECO:0000313" key="8">
    <source>
        <dbReference type="EMBL" id="PLR98553.1"/>
    </source>
</evidence>
<feature type="transmembrane region" description="Helical" evidence="6">
    <location>
        <begin position="45"/>
        <end position="61"/>
    </location>
</feature>
<feature type="transmembrane region" description="Helical" evidence="6">
    <location>
        <begin position="188"/>
        <end position="210"/>
    </location>
</feature>
<dbReference type="Proteomes" id="UP000234951">
    <property type="component" value="Unassembled WGS sequence"/>
</dbReference>
<evidence type="ECO:0000256" key="5">
    <source>
        <dbReference type="ARBA" id="ARBA00023136"/>
    </source>
</evidence>
<evidence type="ECO:0000256" key="4">
    <source>
        <dbReference type="ARBA" id="ARBA00022989"/>
    </source>
</evidence>
<dbReference type="GO" id="GO:0032153">
    <property type="term" value="C:cell division site"/>
    <property type="evidence" value="ECO:0007669"/>
    <property type="project" value="TreeGrafter"/>
</dbReference>
<dbReference type="GO" id="GO:0051301">
    <property type="term" value="P:cell division"/>
    <property type="evidence" value="ECO:0007669"/>
    <property type="project" value="InterPro"/>
</dbReference>
<feature type="transmembrane region" description="Helical" evidence="6">
    <location>
        <begin position="352"/>
        <end position="372"/>
    </location>
</feature>
<evidence type="ECO:0000256" key="6">
    <source>
        <dbReference type="SAM" id="Phobius"/>
    </source>
</evidence>
<dbReference type="InterPro" id="IPR018365">
    <property type="entry name" value="Cell_cycle_FtsW-rel_CS"/>
</dbReference>
<feature type="transmembrane region" description="Helical" evidence="6">
    <location>
        <begin position="313"/>
        <end position="332"/>
    </location>
</feature>
<dbReference type="EMBL" id="PGVD01000021">
    <property type="protein sequence ID" value="PLR98553.1"/>
    <property type="molecule type" value="Genomic_DNA"/>
</dbReference>
<keyword evidence="3" id="KW-0133">Cell shape</keyword>
<dbReference type="GO" id="GO:0015648">
    <property type="term" value="F:lipid-linked peptidoglycan transporter activity"/>
    <property type="evidence" value="ECO:0007669"/>
    <property type="project" value="TreeGrafter"/>
</dbReference>
<dbReference type="AlphaFoldDB" id="A0A2N5GRY3"/>
<evidence type="ECO:0000256" key="3">
    <source>
        <dbReference type="ARBA" id="ARBA00022960"/>
    </source>
</evidence>
<reference evidence="8 10" key="2">
    <citation type="submission" date="2017-12" db="EMBL/GenBank/DDBJ databases">
        <title>Comparative Functional Genomics of Dry Heat Resistant strains isolated from the Viking Spacecraft.</title>
        <authorList>
            <person name="Seuylemezian A."/>
            <person name="Cooper K."/>
            <person name="Vaishampayan P."/>
        </authorList>
    </citation>
    <scope>NUCLEOTIDE SEQUENCE [LARGE SCALE GENOMIC DNA]</scope>
    <source>
        <strain evidence="8 10">ATCC 29669</strain>
    </source>
</reference>
<keyword evidence="4 6" id="KW-1133">Transmembrane helix</keyword>
<dbReference type="GO" id="GO:0008360">
    <property type="term" value="P:regulation of cell shape"/>
    <property type="evidence" value="ECO:0007669"/>
    <property type="project" value="UniProtKB-KW"/>
</dbReference>
<reference evidence="7 9" key="1">
    <citation type="submission" date="2017-11" db="EMBL/GenBank/DDBJ databases">
        <title>Comparitive Functional Genomics of Dry Heat Resistant strains isolated from the Viking Spacecraft.</title>
        <authorList>
            <person name="Seuylemezian A."/>
            <person name="Cooper K."/>
            <person name="Vaishampayan P."/>
        </authorList>
    </citation>
    <scope>NUCLEOTIDE SEQUENCE [LARGE SCALE GENOMIC DNA]</scope>
    <source>
        <strain evidence="7 9">M4.6</strain>
    </source>
</reference>
<dbReference type="RefSeq" id="WP_101575415.1">
    <property type="nucleotide sequence ID" value="NZ_PGVA01000003.1"/>
</dbReference>
<dbReference type="PROSITE" id="PS00428">
    <property type="entry name" value="FTSW_RODA_SPOVE"/>
    <property type="match status" value="1"/>
</dbReference>
<proteinExistence type="predicted"/>
<keyword evidence="2 6" id="KW-0812">Transmembrane</keyword>
<sequence length="385" mass="42627">MNKNQANFDANLLFIIFLFMIISCVSIYSSQKYLPYPDNFAMKQVVWYVAGLVISTAVYFFDFDQIKKISVYLYLFGVMLLSVLIAAPESIAPVTKGAKSWFNFEGIGTIQPSEFMKVFLIVFLAKLIASHNEKFLEQTIRTDLVLICKIVAATLPPLVLILMQPDAGTAMVICIIMIGMLLVSGIHWLIIASMALLSLMVLGVLVYIYVKVPDLLLLFLDPYQLNRIESWLDPFKYREGIGYQLANSILAVGSGTLYGKGFDNAQVVVPEAHSDFIFTIIGEEFGFLGTSIVVGLYFILIYRIIIIALQNKGVFECLIAAGVISMLTFHIFENIGMVIGLVPITGIPLPLLSYGGSSLLGSLLALSLVLNISAKTKRYMFGNNQ</sequence>
<evidence type="ECO:0000256" key="2">
    <source>
        <dbReference type="ARBA" id="ARBA00022692"/>
    </source>
</evidence>
<feature type="transmembrane region" description="Helical" evidence="6">
    <location>
        <begin position="285"/>
        <end position="306"/>
    </location>
</feature>
<dbReference type="PANTHER" id="PTHR30474">
    <property type="entry name" value="CELL CYCLE PROTEIN"/>
    <property type="match status" value="1"/>
</dbReference>
<protein>
    <submittedName>
        <fullName evidence="7">Rod shape-determining protein RodA</fullName>
    </submittedName>
</protein>
<evidence type="ECO:0000313" key="10">
    <source>
        <dbReference type="Proteomes" id="UP000235114"/>
    </source>
</evidence>
<dbReference type="GO" id="GO:0005886">
    <property type="term" value="C:plasma membrane"/>
    <property type="evidence" value="ECO:0007669"/>
    <property type="project" value="TreeGrafter"/>
</dbReference>
<dbReference type="OrthoDB" id="9812661at2"/>
<feature type="transmembrane region" description="Helical" evidence="6">
    <location>
        <begin position="144"/>
        <end position="161"/>
    </location>
</feature>
<dbReference type="InterPro" id="IPR001182">
    <property type="entry name" value="FtsW/RodA"/>
</dbReference>
<dbReference type="EMBL" id="PGVA01000003">
    <property type="protein sequence ID" value="PLR86320.1"/>
    <property type="molecule type" value="Genomic_DNA"/>
</dbReference>
<feature type="transmembrane region" description="Helical" evidence="6">
    <location>
        <begin position="167"/>
        <end position="183"/>
    </location>
</feature>
<dbReference type="PANTHER" id="PTHR30474:SF1">
    <property type="entry name" value="PEPTIDOGLYCAN GLYCOSYLTRANSFERASE MRDB"/>
    <property type="match status" value="1"/>
</dbReference>
<dbReference type="Proteomes" id="UP000235114">
    <property type="component" value="Unassembled WGS sequence"/>
</dbReference>
<feature type="transmembrane region" description="Helical" evidence="6">
    <location>
        <begin position="12"/>
        <end position="30"/>
    </location>
</feature>
<accession>A0A2N5GRY3</accession>
<gene>
    <name evidence="7" type="ORF">CU635_01600</name>
    <name evidence="8" type="ORF">CVD25_07445</name>
</gene>
<dbReference type="Pfam" id="PF01098">
    <property type="entry name" value="FTSW_RODA_SPOVE"/>
    <property type="match status" value="1"/>
</dbReference>
<comment type="caution">
    <text evidence="7">The sequence shown here is derived from an EMBL/GenBank/DDBJ whole genome shotgun (WGS) entry which is preliminary data.</text>
</comment>
<evidence type="ECO:0000313" key="9">
    <source>
        <dbReference type="Proteomes" id="UP000234951"/>
    </source>
</evidence>
<name>A0A2N5GRY3_9BACI</name>
<keyword evidence="5 6" id="KW-0472">Membrane</keyword>